<organism evidence="3 4">
    <name type="scientific">Penicillium frequentans</name>
    <dbReference type="NCBI Taxonomy" id="3151616"/>
    <lineage>
        <taxon>Eukaryota</taxon>
        <taxon>Fungi</taxon>
        <taxon>Dikarya</taxon>
        <taxon>Ascomycota</taxon>
        <taxon>Pezizomycotina</taxon>
        <taxon>Eurotiomycetes</taxon>
        <taxon>Eurotiomycetidae</taxon>
        <taxon>Eurotiales</taxon>
        <taxon>Aspergillaceae</taxon>
        <taxon>Penicillium</taxon>
    </lineage>
</organism>
<evidence type="ECO:0000256" key="1">
    <source>
        <dbReference type="SAM" id="Coils"/>
    </source>
</evidence>
<proteinExistence type="predicted"/>
<comment type="caution">
    <text evidence="3">The sequence shown here is derived from an EMBL/GenBank/DDBJ whole genome shotgun (WGS) entry which is preliminary data.</text>
</comment>
<feature type="compositionally biased region" description="Polar residues" evidence="2">
    <location>
        <begin position="860"/>
        <end position="872"/>
    </location>
</feature>
<feature type="region of interest" description="Disordered" evidence="2">
    <location>
        <begin position="169"/>
        <end position="193"/>
    </location>
</feature>
<sequence>MVHAASEELRHRYEWIFLYQTDQSSTGLRFTKTAQAPSNQLYTSHQFAVFGASEPADPKSHRLEARIPGLRLTGSEDAECSPVVGPEREESSCVGIEDVCVQPKLRPDVPSQRITEFIDSRGGKVHQDYPGGDLEATENDPYQTSFESVRSRDERTDTVTQACPPFHDQVLQTHDYPSPKAPNEVRKGRHTRGQRSIVISKAEPQELNEDSLFRLLIGKIKQREESEAAATLMRHQMETQNTLLKDENEDLRQQVRVSQLRLQDSVEEAKTQRSLLSEWKTKIRNFKQVVNELGHGYDTLRDQADHHRETAMCLDNEKSDLTKAIDETKIRTSQAEGTIDMLQNKLAENDKAIALLEQSLSSSREGEENAKSQLSEQKKRVVTLESYIQNFALSHTKKLDVMKEGQKSIIENITTSLNAVTRNSTSHKDAVLLAIKDAFDDCRSSMLSLNTKLSEEQINVEEFTRKGQEVISRIGALSSQFTDNVEGGIKINNGVAKTLHKKFQAIEHHFGPSSPVMRRLSECDDSCVALKSKFEVVEPTLDALGLTAKALTLTEDTLVQGLAKFGQKLADAQLLASNPGLEVELASKFAENTQLQIKIHDLGSKLDNLQQTLQEKETLILDTQGALMEITEKQQKSECQNKQLETEKTDLRQQFEDTEQRIRQELSKKNAELMEKMITDHQAEILEFQKEKNEVEEVSGSLILQLNGIQNSLLVDEQGRDREALLQETEQQIQDLERSEAESKAQLEAQRTEIEKFQQLDATSRVENSDLRDQLEQAQQKIHDLEHQLTFSIEAEEMKAPRPTNIVPFAAIESQISGRPTTSQYGESCDFAMLFMSDEQSHPTPNKAIFPDHPLDNPENPGNDSESQQPDQYNKKPACISPEILNPSPNKKRKGVDFEPPEATKNGKQPMKVQPVASQPEKGSEEHPNKASKHIHKWTYSRVHSSATEIQQEQIRVSAHTTKADRRSSPKGLVSASSAPVTSRPKTRNRGRRRGRGEQYDARFLEG</sequence>
<evidence type="ECO:0008006" key="5">
    <source>
        <dbReference type="Google" id="ProtNLM"/>
    </source>
</evidence>
<feature type="coiled-coil region" evidence="1">
    <location>
        <begin position="592"/>
        <end position="795"/>
    </location>
</feature>
<feature type="region of interest" description="Disordered" evidence="2">
    <location>
        <begin position="840"/>
        <end position="1007"/>
    </location>
</feature>
<evidence type="ECO:0000256" key="2">
    <source>
        <dbReference type="SAM" id="MobiDB-lite"/>
    </source>
</evidence>
<feature type="compositionally biased region" description="Basic residues" evidence="2">
    <location>
        <begin position="985"/>
        <end position="995"/>
    </location>
</feature>
<dbReference type="EMBL" id="JAQIZZ010000008">
    <property type="protein sequence ID" value="KAJ5525359.1"/>
    <property type="molecule type" value="Genomic_DNA"/>
</dbReference>
<feature type="region of interest" description="Disordered" evidence="2">
    <location>
        <begin position="131"/>
        <end position="155"/>
    </location>
</feature>
<name>A0AAD6CNF7_9EURO</name>
<keyword evidence="1" id="KW-0175">Coiled coil</keyword>
<feature type="compositionally biased region" description="Polar residues" evidence="2">
    <location>
        <begin position="942"/>
        <end position="961"/>
    </location>
</feature>
<evidence type="ECO:0000313" key="4">
    <source>
        <dbReference type="Proteomes" id="UP001220324"/>
    </source>
</evidence>
<gene>
    <name evidence="3" type="ORF">N7494_012009</name>
</gene>
<reference evidence="3 4" key="1">
    <citation type="journal article" date="2023" name="IMA Fungus">
        <title>Comparative genomic study of the Penicillium genus elucidates a diverse pangenome and 15 lateral gene transfer events.</title>
        <authorList>
            <person name="Petersen C."/>
            <person name="Sorensen T."/>
            <person name="Nielsen M.R."/>
            <person name="Sondergaard T.E."/>
            <person name="Sorensen J.L."/>
            <person name="Fitzpatrick D.A."/>
            <person name="Frisvad J.C."/>
            <person name="Nielsen K.L."/>
        </authorList>
    </citation>
    <scope>NUCLEOTIDE SEQUENCE [LARGE SCALE GENOMIC DNA]</scope>
    <source>
        <strain evidence="3 4">IBT 35679</strain>
    </source>
</reference>
<keyword evidence="4" id="KW-1185">Reference proteome</keyword>
<dbReference type="AlphaFoldDB" id="A0AAD6CNF7"/>
<evidence type="ECO:0000313" key="3">
    <source>
        <dbReference type="EMBL" id="KAJ5525359.1"/>
    </source>
</evidence>
<protein>
    <recommendedName>
        <fullName evidence="5">Rootletin</fullName>
    </recommendedName>
</protein>
<feature type="compositionally biased region" description="Basic residues" evidence="2">
    <location>
        <begin position="930"/>
        <end position="939"/>
    </location>
</feature>
<dbReference type="Proteomes" id="UP001220324">
    <property type="component" value="Unassembled WGS sequence"/>
</dbReference>
<feature type="compositionally biased region" description="Basic and acidic residues" evidence="2">
    <location>
        <begin position="996"/>
        <end position="1007"/>
    </location>
</feature>
<feature type="coiled-coil region" evidence="1">
    <location>
        <begin position="234"/>
        <end position="268"/>
    </location>
</feature>
<accession>A0AAD6CNF7</accession>